<sequence>MGFNLGGAISGALSGFLVGNIPGAVIGGAAGGFAGGGGDGGSAKVSFATIPQSKEAIEARKRISTFAFGEPPDVPRRGIAPVGPIGEERKVARETALELIKPQDFFALPEVQGILLEARESGDLLANRLGRMLQASGNITSTTGRDVLGRAVTDVQKKIASSLAPFAAEDRARRERLIPQLETLGLTEELRKQGVTQAQLDALFQQRTTESRQLETFTIPLLEKILGLQPGILPIIEGQGTSSITEFSPLIGPLLKAVLSRGSSGKTTKTAPQIGGASVFSPAGASFLTEQFLGG</sequence>
<reference evidence="1" key="1">
    <citation type="journal article" date="2015" name="Nature">
        <title>Complex archaea that bridge the gap between prokaryotes and eukaryotes.</title>
        <authorList>
            <person name="Spang A."/>
            <person name="Saw J.H."/>
            <person name="Jorgensen S.L."/>
            <person name="Zaremba-Niedzwiedzka K."/>
            <person name="Martijn J."/>
            <person name="Lind A.E."/>
            <person name="van Eijk R."/>
            <person name="Schleper C."/>
            <person name="Guy L."/>
            <person name="Ettema T.J."/>
        </authorList>
    </citation>
    <scope>NUCLEOTIDE SEQUENCE</scope>
</reference>
<name>A0A0F9EQH5_9ZZZZ</name>
<evidence type="ECO:0000313" key="1">
    <source>
        <dbReference type="EMBL" id="KKL47155.1"/>
    </source>
</evidence>
<protein>
    <submittedName>
        <fullName evidence="1">Uncharacterized protein</fullName>
    </submittedName>
</protein>
<gene>
    <name evidence="1" type="ORF">LCGC14_2338370</name>
</gene>
<dbReference type="AlphaFoldDB" id="A0A0F9EQH5"/>
<proteinExistence type="predicted"/>
<dbReference type="EMBL" id="LAZR01033771">
    <property type="protein sequence ID" value="KKL47155.1"/>
    <property type="molecule type" value="Genomic_DNA"/>
</dbReference>
<accession>A0A0F9EQH5</accession>
<comment type="caution">
    <text evidence="1">The sequence shown here is derived from an EMBL/GenBank/DDBJ whole genome shotgun (WGS) entry which is preliminary data.</text>
</comment>
<organism evidence="1">
    <name type="scientific">marine sediment metagenome</name>
    <dbReference type="NCBI Taxonomy" id="412755"/>
    <lineage>
        <taxon>unclassified sequences</taxon>
        <taxon>metagenomes</taxon>
        <taxon>ecological metagenomes</taxon>
    </lineage>
</organism>